<evidence type="ECO:0000256" key="1">
    <source>
        <dbReference type="ARBA" id="ARBA00022729"/>
    </source>
</evidence>
<protein>
    <recommendedName>
        <fullName evidence="3">ZP domain-containing protein</fullName>
    </recommendedName>
</protein>
<dbReference type="EMBL" id="JAYMGO010000024">
    <property type="protein sequence ID" value="KAL1249042.1"/>
    <property type="molecule type" value="Genomic_DNA"/>
</dbReference>
<proteinExistence type="predicted"/>
<keyword evidence="2" id="KW-1015">Disulfide bond</keyword>
<evidence type="ECO:0000259" key="3">
    <source>
        <dbReference type="PROSITE" id="PS51034"/>
    </source>
</evidence>
<comment type="caution">
    <text evidence="4">The sequence shown here is derived from an EMBL/GenBank/DDBJ whole genome shotgun (WGS) entry which is preliminary data.</text>
</comment>
<dbReference type="PANTHER" id="PTHR14002">
    <property type="entry name" value="ENDOGLIN/TGF-BETA RECEPTOR TYPE III"/>
    <property type="match status" value="1"/>
</dbReference>
<keyword evidence="5" id="KW-1185">Reference proteome</keyword>
<evidence type="ECO:0000313" key="5">
    <source>
        <dbReference type="Proteomes" id="UP001558613"/>
    </source>
</evidence>
<gene>
    <name evidence="4" type="ORF">QQF64_022360</name>
</gene>
<dbReference type="PANTHER" id="PTHR14002:SF59">
    <property type="entry name" value="CUB AND ZONA PELLUCIDA-LIKE DOMAIN-CONTAINING PROTEIN 1-RELATED"/>
    <property type="match status" value="1"/>
</dbReference>
<name>A0ABR3LBJ1_9TELE</name>
<evidence type="ECO:0000256" key="2">
    <source>
        <dbReference type="ARBA" id="ARBA00023157"/>
    </source>
</evidence>
<accession>A0ABR3LBJ1</accession>
<sequence length="101" mass="11538">MCKYQKKSSITTKFDAHRPAVNFTERSFGSFSYQLEFYQSDSFENMQNPNSYPLEYNVGETIYMEIASVNIVQNIEVFLESCVAAPNDDPNPISYPIITDG</sequence>
<reference evidence="4 5" key="1">
    <citation type="submission" date="2023-09" db="EMBL/GenBank/DDBJ databases">
        <authorList>
            <person name="Wang M."/>
        </authorList>
    </citation>
    <scope>NUCLEOTIDE SEQUENCE [LARGE SCALE GENOMIC DNA]</scope>
    <source>
        <strain evidence="4">GT-2023</strain>
        <tissue evidence="4">Liver</tissue>
    </source>
</reference>
<dbReference type="InterPro" id="IPR042235">
    <property type="entry name" value="ZP-C_dom"/>
</dbReference>
<dbReference type="PROSITE" id="PS51034">
    <property type="entry name" value="ZP_2"/>
    <property type="match status" value="1"/>
</dbReference>
<evidence type="ECO:0000313" key="4">
    <source>
        <dbReference type="EMBL" id="KAL1249042.1"/>
    </source>
</evidence>
<dbReference type="Proteomes" id="UP001558613">
    <property type="component" value="Unassembled WGS sequence"/>
</dbReference>
<dbReference type="Gene3D" id="2.60.40.4100">
    <property type="entry name" value="Zona pellucida, ZP-C domain"/>
    <property type="match status" value="1"/>
</dbReference>
<keyword evidence="1" id="KW-0732">Signal</keyword>
<dbReference type="InterPro" id="IPR055355">
    <property type="entry name" value="ZP-C"/>
</dbReference>
<organism evidence="4 5">
    <name type="scientific">Cirrhinus molitorella</name>
    <name type="common">mud carp</name>
    <dbReference type="NCBI Taxonomy" id="172907"/>
    <lineage>
        <taxon>Eukaryota</taxon>
        <taxon>Metazoa</taxon>
        <taxon>Chordata</taxon>
        <taxon>Craniata</taxon>
        <taxon>Vertebrata</taxon>
        <taxon>Euteleostomi</taxon>
        <taxon>Actinopterygii</taxon>
        <taxon>Neopterygii</taxon>
        <taxon>Teleostei</taxon>
        <taxon>Ostariophysi</taxon>
        <taxon>Cypriniformes</taxon>
        <taxon>Cyprinidae</taxon>
        <taxon>Labeoninae</taxon>
        <taxon>Labeonini</taxon>
        <taxon>Cirrhinus</taxon>
    </lineage>
</organism>
<feature type="domain" description="ZP" evidence="3">
    <location>
        <begin position="1"/>
        <end position="101"/>
    </location>
</feature>
<dbReference type="InterPro" id="IPR001507">
    <property type="entry name" value="ZP_dom"/>
</dbReference>
<dbReference type="Pfam" id="PF00100">
    <property type="entry name" value="Zona_pellucida"/>
    <property type="match status" value="1"/>
</dbReference>